<feature type="transmembrane region" description="Helical" evidence="6">
    <location>
        <begin position="111"/>
        <end position="140"/>
    </location>
</feature>
<dbReference type="CDD" id="cd16015">
    <property type="entry name" value="LTA_synthase"/>
    <property type="match status" value="1"/>
</dbReference>
<reference evidence="8" key="1">
    <citation type="submission" date="2018-05" db="EMBL/GenBank/DDBJ databases">
        <authorList>
            <person name="Lanie J.A."/>
            <person name="Ng W.-L."/>
            <person name="Kazmierczak K.M."/>
            <person name="Andrzejewski T.M."/>
            <person name="Davidsen T.M."/>
            <person name="Wayne K.J."/>
            <person name="Tettelin H."/>
            <person name="Glass J.I."/>
            <person name="Rusch D."/>
            <person name="Podicherti R."/>
            <person name="Tsui H.-C.T."/>
            <person name="Winkler M.E."/>
        </authorList>
    </citation>
    <scope>NUCLEOTIDE SEQUENCE</scope>
</reference>
<dbReference type="Gene3D" id="3.40.720.10">
    <property type="entry name" value="Alkaline Phosphatase, subunit A"/>
    <property type="match status" value="1"/>
</dbReference>
<evidence type="ECO:0000256" key="3">
    <source>
        <dbReference type="ARBA" id="ARBA00022692"/>
    </source>
</evidence>
<dbReference type="PANTHER" id="PTHR47371">
    <property type="entry name" value="LIPOTEICHOIC ACID SYNTHASE"/>
    <property type="match status" value="1"/>
</dbReference>
<evidence type="ECO:0000313" key="8">
    <source>
        <dbReference type="EMBL" id="SVA29475.1"/>
    </source>
</evidence>
<dbReference type="InterPro" id="IPR000917">
    <property type="entry name" value="Sulfatase_N"/>
</dbReference>
<dbReference type="GO" id="GO:0005886">
    <property type="term" value="C:plasma membrane"/>
    <property type="evidence" value="ECO:0007669"/>
    <property type="project" value="UniProtKB-SubCell"/>
</dbReference>
<feature type="transmembrane region" description="Helical" evidence="6">
    <location>
        <begin position="49"/>
        <end position="66"/>
    </location>
</feature>
<feature type="transmembrane region" description="Helical" evidence="6">
    <location>
        <begin position="73"/>
        <end position="91"/>
    </location>
</feature>
<sequence>MQKINIIIFRFVIIPILLWGLLSIPELYYASNYSEILKEFNKSFINHNFQFVFILIGGLAWINYFFKNASRFIFPLILFVLFMIRFIDIGLKQTFQISFSPIVFRSTSLDSMLIAFNLFGMELLIISLIGVLGSIAVYFLMDKGFHKSKTSIITIVLFLLLAVRSTYILYNERYYAFENIPSYLLVKELLEFQDSLKQKRITISDVEVQNLNKIGIGPQLPDLSVLNTYVQKRNIAILYLESFNTNYTKKGGSHFKDLTPNIDFFIEKSVLFPNYFNAVTPTHNSMFSSWCGIFPELHDNYVRENPDYTKYLTCFSDILNSLGYTQKFFFGHGSWYAGITLFLKNHSYEQVTELSDIEKEFPEWKNDKHVWGIQDTDLSRYVIRQVEQLENNQPFNLGVFFINTHPPFFVAPDCPKYMLDNLHLQSIHCPDCPKGMPDNLHLQSIHCVDHAFGMVLRTLKKRGLMENTVVVVVGDTPGKDLEKGQFLPYDKTLLSIYSPDLKPGINETFSYSPDLGPTILEAMGIPVPQIQSGHSILSSRMDFPTLVAPEFSVVDGEYRNGGRCSFEEMEMQKIGIIQDNVTDCERRRIFQYLHQWLQSQNSKHTLTMD</sequence>
<dbReference type="EMBL" id="UINC01006761">
    <property type="protein sequence ID" value="SVA29475.1"/>
    <property type="molecule type" value="Genomic_DNA"/>
</dbReference>
<keyword evidence="5 6" id="KW-0472">Membrane</keyword>
<feature type="transmembrane region" description="Helical" evidence="6">
    <location>
        <begin position="152"/>
        <end position="170"/>
    </location>
</feature>
<evidence type="ECO:0000256" key="4">
    <source>
        <dbReference type="ARBA" id="ARBA00022989"/>
    </source>
</evidence>
<feature type="domain" description="Sulfatase N-terminal" evidence="7">
    <location>
        <begin position="234"/>
        <end position="525"/>
    </location>
</feature>
<evidence type="ECO:0000256" key="5">
    <source>
        <dbReference type="ARBA" id="ARBA00023136"/>
    </source>
</evidence>
<dbReference type="Pfam" id="PF00884">
    <property type="entry name" value="Sulfatase"/>
    <property type="match status" value="1"/>
</dbReference>
<keyword evidence="4 6" id="KW-1133">Transmembrane helix</keyword>
<evidence type="ECO:0000256" key="6">
    <source>
        <dbReference type="SAM" id="Phobius"/>
    </source>
</evidence>
<proteinExistence type="predicted"/>
<accession>A0A381UMR8</accession>
<dbReference type="PANTHER" id="PTHR47371:SF3">
    <property type="entry name" value="PHOSPHOGLYCEROL TRANSFERASE I"/>
    <property type="match status" value="1"/>
</dbReference>
<evidence type="ECO:0000256" key="1">
    <source>
        <dbReference type="ARBA" id="ARBA00004651"/>
    </source>
</evidence>
<keyword evidence="3 6" id="KW-0812">Transmembrane</keyword>
<organism evidence="8">
    <name type="scientific">marine metagenome</name>
    <dbReference type="NCBI Taxonomy" id="408172"/>
    <lineage>
        <taxon>unclassified sequences</taxon>
        <taxon>metagenomes</taxon>
        <taxon>ecological metagenomes</taxon>
    </lineage>
</organism>
<protein>
    <recommendedName>
        <fullName evidence="7">Sulfatase N-terminal domain-containing protein</fullName>
    </recommendedName>
</protein>
<name>A0A381UMR8_9ZZZZ</name>
<evidence type="ECO:0000256" key="2">
    <source>
        <dbReference type="ARBA" id="ARBA00022475"/>
    </source>
</evidence>
<evidence type="ECO:0000259" key="7">
    <source>
        <dbReference type="Pfam" id="PF00884"/>
    </source>
</evidence>
<feature type="transmembrane region" description="Helical" evidence="6">
    <location>
        <begin position="7"/>
        <end position="29"/>
    </location>
</feature>
<dbReference type="SUPFAM" id="SSF53649">
    <property type="entry name" value="Alkaline phosphatase-like"/>
    <property type="match status" value="1"/>
</dbReference>
<gene>
    <name evidence="8" type="ORF">METZ01_LOCUS82329</name>
</gene>
<keyword evidence="2" id="KW-1003">Cell membrane</keyword>
<dbReference type="InterPro" id="IPR050448">
    <property type="entry name" value="OpgB/LTA_synthase_biosynth"/>
</dbReference>
<dbReference type="InterPro" id="IPR017850">
    <property type="entry name" value="Alkaline_phosphatase_core_sf"/>
</dbReference>
<dbReference type="AlphaFoldDB" id="A0A381UMR8"/>
<comment type="subcellular location">
    <subcellularLocation>
        <location evidence="1">Cell membrane</location>
        <topology evidence="1">Multi-pass membrane protein</topology>
    </subcellularLocation>
</comment>